<reference evidence="1" key="1">
    <citation type="journal article" date="2014" name="Int. J. Syst. Evol. Microbiol.">
        <title>Complete genome sequence of Corynebacterium casei LMG S-19264T (=DSM 44701T), isolated from a smear-ripened cheese.</title>
        <authorList>
            <consortium name="US DOE Joint Genome Institute (JGI-PGF)"/>
            <person name="Walter F."/>
            <person name="Albersmeier A."/>
            <person name="Kalinowski J."/>
            <person name="Ruckert C."/>
        </authorList>
    </citation>
    <scope>NUCLEOTIDE SEQUENCE</scope>
    <source>
        <strain evidence="1">CGMCC 1.12813</strain>
    </source>
</reference>
<dbReference type="AlphaFoldDB" id="A0A916SD36"/>
<dbReference type="Proteomes" id="UP000606922">
    <property type="component" value="Unassembled WGS sequence"/>
</dbReference>
<name>A0A916SD36_9MICO</name>
<accession>A0A916SD36</accession>
<evidence type="ECO:0000313" key="1">
    <source>
        <dbReference type="EMBL" id="GGA95157.1"/>
    </source>
</evidence>
<reference evidence="1" key="2">
    <citation type="submission" date="2020-09" db="EMBL/GenBank/DDBJ databases">
        <authorList>
            <person name="Sun Q."/>
            <person name="Zhou Y."/>
        </authorList>
    </citation>
    <scope>NUCLEOTIDE SEQUENCE</scope>
    <source>
        <strain evidence="1">CGMCC 1.12813</strain>
    </source>
</reference>
<evidence type="ECO:0000313" key="2">
    <source>
        <dbReference type="Proteomes" id="UP000606922"/>
    </source>
</evidence>
<sequence length="96" mass="10330">MPDYRVTMTMGALRPGVSPADVLPAAKAAAGELTMVEAADVTIVAGSARIVIRFESDDSELATQIAEHVVATTRNSVEVPAFTVTERARGRWFRVR</sequence>
<keyword evidence="2" id="KW-1185">Reference proteome</keyword>
<organism evidence="1 2">
    <name type="scientific">Conyzicola nivalis</name>
    <dbReference type="NCBI Taxonomy" id="1477021"/>
    <lineage>
        <taxon>Bacteria</taxon>
        <taxon>Bacillati</taxon>
        <taxon>Actinomycetota</taxon>
        <taxon>Actinomycetes</taxon>
        <taxon>Micrococcales</taxon>
        <taxon>Microbacteriaceae</taxon>
        <taxon>Conyzicola</taxon>
    </lineage>
</organism>
<protein>
    <submittedName>
        <fullName evidence="1">Uncharacterized protein</fullName>
    </submittedName>
</protein>
<gene>
    <name evidence="1" type="ORF">GCM10010979_07040</name>
</gene>
<dbReference type="EMBL" id="BMGB01000001">
    <property type="protein sequence ID" value="GGA95157.1"/>
    <property type="molecule type" value="Genomic_DNA"/>
</dbReference>
<comment type="caution">
    <text evidence="1">The sequence shown here is derived from an EMBL/GenBank/DDBJ whole genome shotgun (WGS) entry which is preliminary data.</text>
</comment>
<proteinExistence type="predicted"/>
<dbReference type="RefSeq" id="WP_188509305.1">
    <property type="nucleotide sequence ID" value="NZ_BMGB01000001.1"/>
</dbReference>